<keyword evidence="3 6" id="KW-0812">Transmembrane</keyword>
<feature type="transmembrane region" description="Helical" evidence="6">
    <location>
        <begin position="519"/>
        <end position="541"/>
    </location>
</feature>
<feature type="transmembrane region" description="Helical" evidence="6">
    <location>
        <begin position="577"/>
        <end position="600"/>
    </location>
</feature>
<evidence type="ECO:0000256" key="6">
    <source>
        <dbReference type="PIRNR" id="PIRNR018968"/>
    </source>
</evidence>
<feature type="transmembrane region" description="Helical" evidence="6">
    <location>
        <begin position="282"/>
        <end position="304"/>
    </location>
</feature>
<feature type="transmembrane region" description="Helical" evidence="6">
    <location>
        <begin position="112"/>
        <end position="138"/>
    </location>
</feature>
<feature type="transmembrane region" description="Helical" evidence="6">
    <location>
        <begin position="56"/>
        <end position="75"/>
    </location>
</feature>
<sequence>MKFYQLTFQNVRGNWHNYKIFFLSSCFSVFAFFMYTSIILHPYMKTGDLYKGVQSGLIVCDVIVIAFSIIFILYSSSIFIQSRKKEFGLFILMGATKVNVICMMIMEQLAVGLIASFAGIGIGLLFLKLFFMIFSLLLNMPDQLSFIFSLKAVVVTIITYVTMFLFLSIFSALRIWKIEIIHLLKEIQEGKKETKSKKWLWWFGFVCIGIGYGLTTKVTMMNIALYFIPVSILTTIGTYFVCTHGTIQVLQRIKNRKSVMYQYPYLFVVNQLLHTVKDNRRFFFILSMLTTIVVTATGSVYLFFLSMKEQLRYNQPHAFSYVEKGIGSKEVMAKETVENLFRKHGVNDFRYATFVGIPVTFQLDSNKESYATVISEDEYNREANRQSKQQVHQKEGTVTFVYYGNYDVPPRHHKKYINFKALGETYQFAYNGAYEGNVFNTDSSQRSGRFLVMHNQDFQKLSRQVPDHEKYVYSGYELRNWENRERLGEELQAYISKGKEAVTRNNVYIYKTMKDGGNLILFIGSFISALFFLASCSTVYFKWFHNIEYDRMQYQALLKIGMTKQEIYKISRWQLGVLFFFPVLLGSIHSAVALHTYYVAFFLSKSFGLVLEVIAVYLIACILYFFFAQKEYMKHIG</sequence>
<dbReference type="RefSeq" id="WP_336481807.1">
    <property type="nucleotide sequence ID" value="NZ_JBAWSV010000002.1"/>
</dbReference>
<dbReference type="InterPro" id="IPR027022">
    <property type="entry name" value="ABC_permease_BceB-typ"/>
</dbReference>
<keyword evidence="2 6" id="KW-1003">Cell membrane</keyword>
<evidence type="ECO:0000256" key="5">
    <source>
        <dbReference type="ARBA" id="ARBA00023136"/>
    </source>
</evidence>
<evidence type="ECO:0000313" key="9">
    <source>
        <dbReference type="Proteomes" id="UP001367922"/>
    </source>
</evidence>
<protein>
    <submittedName>
        <fullName evidence="8">ABC transporter permease</fullName>
    </submittedName>
</protein>
<evidence type="ECO:0000256" key="1">
    <source>
        <dbReference type="ARBA" id="ARBA00004651"/>
    </source>
</evidence>
<dbReference type="EMBL" id="JBAWSV010000002">
    <property type="protein sequence ID" value="MEI4829444.1"/>
    <property type="molecule type" value="Genomic_DNA"/>
</dbReference>
<comment type="subcellular location">
    <subcellularLocation>
        <location evidence="1 6">Cell membrane</location>
        <topology evidence="1 6">Multi-pass membrane protein</topology>
    </subcellularLocation>
</comment>
<dbReference type="PIRSF" id="PIRSF018968">
    <property type="entry name" value="ABC_permease_BceB"/>
    <property type="match status" value="1"/>
</dbReference>
<dbReference type="PANTHER" id="PTHR46795:SF1">
    <property type="entry name" value="ABC TRANSPORTER PERMEASE PROTEIN"/>
    <property type="match status" value="1"/>
</dbReference>
<feature type="domain" description="ABC3 transporter permease C-terminal" evidence="7">
    <location>
        <begin position="62"/>
        <end position="179"/>
    </location>
</feature>
<dbReference type="PANTHER" id="PTHR46795">
    <property type="entry name" value="ABC TRANSPORTER PERMEASE-RELATED-RELATED"/>
    <property type="match status" value="1"/>
</dbReference>
<accession>A0ABU8FU38</accession>
<feature type="transmembrane region" description="Helical" evidence="6">
    <location>
        <begin position="150"/>
        <end position="176"/>
    </location>
</feature>
<evidence type="ECO:0000256" key="4">
    <source>
        <dbReference type="ARBA" id="ARBA00022989"/>
    </source>
</evidence>
<dbReference type="Proteomes" id="UP001367922">
    <property type="component" value="Unassembled WGS sequence"/>
</dbReference>
<feature type="transmembrane region" description="Helical" evidence="6">
    <location>
        <begin position="223"/>
        <end position="241"/>
    </location>
</feature>
<feature type="transmembrane region" description="Helical" evidence="6">
    <location>
        <begin position="20"/>
        <end position="44"/>
    </location>
</feature>
<evidence type="ECO:0000256" key="2">
    <source>
        <dbReference type="ARBA" id="ARBA00022475"/>
    </source>
</evidence>
<feature type="transmembrane region" description="Helical" evidence="6">
    <location>
        <begin position="607"/>
        <end position="627"/>
    </location>
</feature>
<feature type="transmembrane region" description="Helical" evidence="6">
    <location>
        <begin position="199"/>
        <end position="216"/>
    </location>
</feature>
<reference evidence="8 9" key="1">
    <citation type="submission" date="2024-01" db="EMBL/GenBank/DDBJ databases">
        <title>Seven novel Bacillus-like species.</title>
        <authorList>
            <person name="Liu G."/>
        </authorList>
    </citation>
    <scope>NUCLEOTIDE SEQUENCE [LARGE SCALE GENOMIC DNA]</scope>
    <source>
        <strain evidence="8 9">FJAT-53711</strain>
    </source>
</reference>
<evidence type="ECO:0000256" key="3">
    <source>
        <dbReference type="ARBA" id="ARBA00022692"/>
    </source>
</evidence>
<evidence type="ECO:0000313" key="8">
    <source>
        <dbReference type="EMBL" id="MEI4829444.1"/>
    </source>
</evidence>
<proteinExistence type="inferred from homology"/>
<organism evidence="8 9">
    <name type="scientific">Bacillus yunxiaonensis</name>
    <dbReference type="NCBI Taxonomy" id="3127665"/>
    <lineage>
        <taxon>Bacteria</taxon>
        <taxon>Bacillati</taxon>
        <taxon>Bacillota</taxon>
        <taxon>Bacilli</taxon>
        <taxon>Bacillales</taxon>
        <taxon>Bacillaceae</taxon>
        <taxon>Bacillus</taxon>
    </lineage>
</organism>
<dbReference type="InterPro" id="IPR052536">
    <property type="entry name" value="ABC-4_Integral_Memb_Prot"/>
</dbReference>
<keyword evidence="4 6" id="KW-1133">Transmembrane helix</keyword>
<comment type="caution">
    <text evidence="8">The sequence shown here is derived from an EMBL/GenBank/DDBJ whole genome shotgun (WGS) entry which is preliminary data.</text>
</comment>
<gene>
    <name evidence="8" type="ORF">WAX78_08240</name>
</gene>
<keyword evidence="9" id="KW-1185">Reference proteome</keyword>
<keyword evidence="5 6" id="KW-0472">Membrane</keyword>
<dbReference type="InterPro" id="IPR003838">
    <property type="entry name" value="ABC3_permease_C"/>
</dbReference>
<keyword evidence="6" id="KW-0813">Transport</keyword>
<dbReference type="Pfam" id="PF02687">
    <property type="entry name" value="FtsX"/>
    <property type="match status" value="1"/>
</dbReference>
<comment type="similarity">
    <text evidence="6">Belongs to the ABC-4 integral membrane protein family.</text>
</comment>
<evidence type="ECO:0000259" key="7">
    <source>
        <dbReference type="Pfam" id="PF02687"/>
    </source>
</evidence>
<name>A0ABU8FU38_9BACI</name>